<reference evidence="1" key="1">
    <citation type="journal article" date="2015" name="Nature">
        <title>Complex archaea that bridge the gap between prokaryotes and eukaryotes.</title>
        <authorList>
            <person name="Spang A."/>
            <person name="Saw J.H."/>
            <person name="Jorgensen S.L."/>
            <person name="Zaremba-Niedzwiedzka K."/>
            <person name="Martijn J."/>
            <person name="Lind A.E."/>
            <person name="van Eijk R."/>
            <person name="Schleper C."/>
            <person name="Guy L."/>
            <person name="Ettema T.J."/>
        </authorList>
    </citation>
    <scope>NUCLEOTIDE SEQUENCE</scope>
</reference>
<protein>
    <submittedName>
        <fullName evidence="1">Uncharacterized protein</fullName>
    </submittedName>
</protein>
<feature type="non-terminal residue" evidence="1">
    <location>
        <position position="1"/>
    </location>
</feature>
<name>A0A0F8YNU4_9ZZZZ</name>
<sequence>KALLDWKVDHDKTCPYYDDGTKDVSPQGAIGGRTTYSFTPTGIGVAVSVSCACGVKKNITDYESW</sequence>
<evidence type="ECO:0000313" key="1">
    <source>
        <dbReference type="EMBL" id="KKK83042.1"/>
    </source>
</evidence>
<organism evidence="1">
    <name type="scientific">marine sediment metagenome</name>
    <dbReference type="NCBI Taxonomy" id="412755"/>
    <lineage>
        <taxon>unclassified sequences</taxon>
        <taxon>metagenomes</taxon>
        <taxon>ecological metagenomes</taxon>
    </lineage>
</organism>
<comment type="caution">
    <text evidence="1">The sequence shown here is derived from an EMBL/GenBank/DDBJ whole genome shotgun (WGS) entry which is preliminary data.</text>
</comment>
<proteinExistence type="predicted"/>
<dbReference type="EMBL" id="LAZR01052403">
    <property type="protein sequence ID" value="KKK83042.1"/>
    <property type="molecule type" value="Genomic_DNA"/>
</dbReference>
<accession>A0A0F8YNU4</accession>
<dbReference type="AlphaFoldDB" id="A0A0F8YNU4"/>
<gene>
    <name evidence="1" type="ORF">LCGC14_2797310</name>
</gene>